<dbReference type="Proteomes" id="UP000299102">
    <property type="component" value="Unassembled WGS sequence"/>
</dbReference>
<name>A0A4C1SCU6_EUMVA</name>
<dbReference type="AlphaFoldDB" id="A0A4C1SCU6"/>
<protein>
    <submittedName>
        <fullName evidence="2">Uncharacterized protein</fullName>
    </submittedName>
</protein>
<comment type="caution">
    <text evidence="2">The sequence shown here is derived from an EMBL/GenBank/DDBJ whole genome shotgun (WGS) entry which is preliminary data.</text>
</comment>
<evidence type="ECO:0000313" key="3">
    <source>
        <dbReference type="Proteomes" id="UP000299102"/>
    </source>
</evidence>
<feature type="region of interest" description="Disordered" evidence="1">
    <location>
        <begin position="41"/>
        <end position="81"/>
    </location>
</feature>
<reference evidence="2 3" key="1">
    <citation type="journal article" date="2019" name="Commun. Biol.">
        <title>The bagworm genome reveals a unique fibroin gene that provides high tensile strength.</title>
        <authorList>
            <person name="Kono N."/>
            <person name="Nakamura H."/>
            <person name="Ohtoshi R."/>
            <person name="Tomita M."/>
            <person name="Numata K."/>
            <person name="Arakawa K."/>
        </authorList>
    </citation>
    <scope>NUCLEOTIDE SEQUENCE [LARGE SCALE GENOMIC DNA]</scope>
</reference>
<evidence type="ECO:0000256" key="1">
    <source>
        <dbReference type="SAM" id="MobiDB-lite"/>
    </source>
</evidence>
<gene>
    <name evidence="2" type="ORF">EVAR_326_1</name>
</gene>
<proteinExistence type="predicted"/>
<organism evidence="2 3">
    <name type="scientific">Eumeta variegata</name>
    <name type="common">Bagworm moth</name>
    <name type="synonym">Eumeta japonica</name>
    <dbReference type="NCBI Taxonomy" id="151549"/>
    <lineage>
        <taxon>Eukaryota</taxon>
        <taxon>Metazoa</taxon>
        <taxon>Ecdysozoa</taxon>
        <taxon>Arthropoda</taxon>
        <taxon>Hexapoda</taxon>
        <taxon>Insecta</taxon>
        <taxon>Pterygota</taxon>
        <taxon>Neoptera</taxon>
        <taxon>Endopterygota</taxon>
        <taxon>Lepidoptera</taxon>
        <taxon>Glossata</taxon>
        <taxon>Ditrysia</taxon>
        <taxon>Tineoidea</taxon>
        <taxon>Psychidae</taxon>
        <taxon>Oiketicinae</taxon>
        <taxon>Eumeta</taxon>
    </lineage>
</organism>
<keyword evidence="3" id="KW-1185">Reference proteome</keyword>
<dbReference type="EMBL" id="BGZK01000002">
    <property type="protein sequence ID" value="GBO98919.1"/>
    <property type="molecule type" value="Genomic_DNA"/>
</dbReference>
<sequence>MMHLRQTEFAVYFDDIFVLFTGHHSLNGLSDEACLKRELNPMPERGARSGERRGPGRERETCAGARTPRDPPFRARFHNRF</sequence>
<feature type="compositionally biased region" description="Basic and acidic residues" evidence="1">
    <location>
        <begin position="41"/>
        <end position="73"/>
    </location>
</feature>
<accession>A0A4C1SCU6</accession>
<evidence type="ECO:0000313" key="2">
    <source>
        <dbReference type="EMBL" id="GBO98919.1"/>
    </source>
</evidence>